<accession>A0A8H3FDI1</accession>
<dbReference type="AlphaFoldDB" id="A0A8H3FDI1"/>
<dbReference type="InterPro" id="IPR021109">
    <property type="entry name" value="Peptidase_aspartic_dom_sf"/>
</dbReference>
<keyword evidence="2" id="KW-1185">Reference proteome</keyword>
<evidence type="ECO:0000313" key="2">
    <source>
        <dbReference type="Proteomes" id="UP000664521"/>
    </source>
</evidence>
<dbReference type="Gene3D" id="2.40.70.10">
    <property type="entry name" value="Acid Proteases"/>
    <property type="match status" value="1"/>
</dbReference>
<dbReference type="Proteomes" id="UP000664521">
    <property type="component" value="Unassembled WGS sequence"/>
</dbReference>
<organism evidence="1 2">
    <name type="scientific">Heterodermia speciosa</name>
    <dbReference type="NCBI Taxonomy" id="116794"/>
    <lineage>
        <taxon>Eukaryota</taxon>
        <taxon>Fungi</taxon>
        <taxon>Dikarya</taxon>
        <taxon>Ascomycota</taxon>
        <taxon>Pezizomycotina</taxon>
        <taxon>Lecanoromycetes</taxon>
        <taxon>OSLEUM clade</taxon>
        <taxon>Lecanoromycetidae</taxon>
        <taxon>Caliciales</taxon>
        <taxon>Physciaceae</taxon>
        <taxon>Heterodermia</taxon>
    </lineage>
</organism>
<reference evidence="1" key="1">
    <citation type="submission" date="2021-03" db="EMBL/GenBank/DDBJ databases">
        <authorList>
            <person name="Tagirdzhanova G."/>
        </authorList>
    </citation>
    <scope>NUCLEOTIDE SEQUENCE</scope>
</reference>
<evidence type="ECO:0000313" key="1">
    <source>
        <dbReference type="EMBL" id="CAF9922621.1"/>
    </source>
</evidence>
<sequence>MPLRSCKPSISVVDQRNLANNRAFKPLDEQVVTKPLQTSSQDRQDRLQASLVKAYSSDRMETKTGTLLVEEDNRNYLFTERARHPDRLKDVLIRTAVKIHAPVHLQALALFRTGKGRNLLNQSLAQTLNLVPIPTTEMVRDPVGGYSMRMYDGLKIYGEHTLTVIMTDNTGEARSFKLSFLAVDITEDMILGSDWMFDSGISLSFGPKTFLWEGNY</sequence>
<name>A0A8H3FDI1_9LECA</name>
<gene>
    <name evidence="1" type="ORF">HETSPECPRED_005104</name>
</gene>
<dbReference type="EMBL" id="CAJPDS010000031">
    <property type="protein sequence ID" value="CAF9922621.1"/>
    <property type="molecule type" value="Genomic_DNA"/>
</dbReference>
<protein>
    <submittedName>
        <fullName evidence="1">Uncharacterized protein</fullName>
    </submittedName>
</protein>
<proteinExistence type="predicted"/>
<comment type="caution">
    <text evidence="1">The sequence shown here is derived from an EMBL/GenBank/DDBJ whole genome shotgun (WGS) entry which is preliminary data.</text>
</comment>